<dbReference type="Pfam" id="PF17645">
    <property type="entry name" value="Amdase"/>
    <property type="match status" value="1"/>
</dbReference>
<protein>
    <recommendedName>
        <fullName evidence="3">Arylmalonate decarboxylase</fullName>
    </recommendedName>
</protein>
<organism evidence="1 2">
    <name type="scientific">Verticiella sediminum</name>
    <dbReference type="NCBI Taxonomy" id="1247510"/>
    <lineage>
        <taxon>Bacteria</taxon>
        <taxon>Pseudomonadati</taxon>
        <taxon>Pseudomonadota</taxon>
        <taxon>Betaproteobacteria</taxon>
        <taxon>Burkholderiales</taxon>
        <taxon>Alcaligenaceae</taxon>
        <taxon>Verticiella</taxon>
    </lineage>
</organism>
<dbReference type="InterPro" id="IPR053714">
    <property type="entry name" value="Iso_Racemase_Enz_sf"/>
</dbReference>
<dbReference type="AlphaFoldDB" id="A0A556AWY2"/>
<comment type="caution">
    <text evidence="1">The sequence shown here is derived from an EMBL/GenBank/DDBJ whole genome shotgun (WGS) entry which is preliminary data.</text>
</comment>
<proteinExistence type="predicted"/>
<dbReference type="PANTHER" id="PTHR40267:SF1">
    <property type="entry name" value="BLR3294 PROTEIN"/>
    <property type="match status" value="1"/>
</dbReference>
<dbReference type="RefSeq" id="WP_143947555.1">
    <property type="nucleotide sequence ID" value="NZ_BAABMB010000002.1"/>
</dbReference>
<accession>A0A556AWY2</accession>
<dbReference type="InterPro" id="IPR026286">
    <property type="entry name" value="MaiA/AMDase"/>
</dbReference>
<evidence type="ECO:0000313" key="1">
    <source>
        <dbReference type="EMBL" id="TSH96895.1"/>
    </source>
</evidence>
<sequence>MTHLPSLGQPRHRIGALVPPANPTVEFEYPALLPAEAALHCMRLPVIAGDLEARNRAYLESYAPSLSGFGSLKLDGVAIALTGSQYRIGHDADRRLCDSLSEAFGAPVETASVALANALRHLGIRRISMVSPYPDWLTQLAVGYWKSAGVQVDHIEKFADELVAYQLTPEQVAERLVAVHAHPDGAVLLSGTGMPTLQAIVAAGPRKSVPILSSNLCSLWSLAHAIGVAPPAWLGEAFPWFANPPQV</sequence>
<dbReference type="OrthoDB" id="483160at2"/>
<dbReference type="Gene3D" id="3.40.50.12500">
    <property type="match status" value="1"/>
</dbReference>
<evidence type="ECO:0008006" key="3">
    <source>
        <dbReference type="Google" id="ProtNLM"/>
    </source>
</evidence>
<dbReference type="Proteomes" id="UP000318405">
    <property type="component" value="Unassembled WGS sequence"/>
</dbReference>
<gene>
    <name evidence="1" type="ORF">FOZ76_07640</name>
</gene>
<reference evidence="1 2" key="1">
    <citation type="submission" date="2019-07" db="EMBL/GenBank/DDBJ databases">
        <title>Qingshengfaniella alkalisoli gen. nov., sp. nov., isolated from saline soil.</title>
        <authorList>
            <person name="Xu L."/>
            <person name="Huang X.-X."/>
            <person name="Sun J.-Q."/>
        </authorList>
    </citation>
    <scope>NUCLEOTIDE SEQUENCE [LARGE SCALE GENOMIC DNA]</scope>
    <source>
        <strain evidence="1 2">DSM 27279</strain>
    </source>
</reference>
<keyword evidence="2" id="KW-1185">Reference proteome</keyword>
<name>A0A556AWY2_9BURK</name>
<dbReference type="EMBL" id="VLTJ01000012">
    <property type="protein sequence ID" value="TSH96895.1"/>
    <property type="molecule type" value="Genomic_DNA"/>
</dbReference>
<dbReference type="PANTHER" id="PTHR40267">
    <property type="entry name" value="BLR3294 PROTEIN"/>
    <property type="match status" value="1"/>
</dbReference>
<evidence type="ECO:0000313" key="2">
    <source>
        <dbReference type="Proteomes" id="UP000318405"/>
    </source>
</evidence>